<dbReference type="FunFam" id="1.25.40.10:FF:000344">
    <property type="entry name" value="Pentatricopeptide repeat-containing protein"/>
    <property type="match status" value="2"/>
</dbReference>
<dbReference type="OrthoDB" id="185373at2759"/>
<keyword evidence="1" id="KW-0677">Repeat</keyword>
<dbReference type="GO" id="GO:0003723">
    <property type="term" value="F:RNA binding"/>
    <property type="evidence" value="ECO:0007669"/>
    <property type="project" value="InterPro"/>
</dbReference>
<evidence type="ECO:0000256" key="1">
    <source>
        <dbReference type="ARBA" id="ARBA00022737"/>
    </source>
</evidence>
<dbReference type="EMBL" id="BKCP01004461">
    <property type="protein sequence ID" value="GER31368.1"/>
    <property type="molecule type" value="Genomic_DNA"/>
</dbReference>
<dbReference type="GO" id="GO:0009451">
    <property type="term" value="P:RNA modification"/>
    <property type="evidence" value="ECO:0007669"/>
    <property type="project" value="InterPro"/>
</dbReference>
<feature type="repeat" description="PPR" evidence="2">
    <location>
        <begin position="218"/>
        <end position="252"/>
    </location>
</feature>
<evidence type="ECO:0000313" key="3">
    <source>
        <dbReference type="EMBL" id="GER31368.1"/>
    </source>
</evidence>
<keyword evidence="4" id="KW-1185">Reference proteome</keyword>
<evidence type="ECO:0000313" key="4">
    <source>
        <dbReference type="Proteomes" id="UP000325081"/>
    </source>
</evidence>
<feature type="repeat" description="PPR" evidence="2">
    <location>
        <begin position="187"/>
        <end position="217"/>
    </location>
</feature>
<dbReference type="Pfam" id="PF13041">
    <property type="entry name" value="PPR_2"/>
    <property type="match status" value="3"/>
</dbReference>
<dbReference type="InterPro" id="IPR002885">
    <property type="entry name" value="PPR_rpt"/>
</dbReference>
<organism evidence="3 4">
    <name type="scientific">Striga asiatica</name>
    <name type="common">Asiatic witchweed</name>
    <name type="synonym">Buchnera asiatica</name>
    <dbReference type="NCBI Taxonomy" id="4170"/>
    <lineage>
        <taxon>Eukaryota</taxon>
        <taxon>Viridiplantae</taxon>
        <taxon>Streptophyta</taxon>
        <taxon>Embryophyta</taxon>
        <taxon>Tracheophyta</taxon>
        <taxon>Spermatophyta</taxon>
        <taxon>Magnoliopsida</taxon>
        <taxon>eudicotyledons</taxon>
        <taxon>Gunneridae</taxon>
        <taxon>Pentapetalae</taxon>
        <taxon>asterids</taxon>
        <taxon>lamiids</taxon>
        <taxon>Lamiales</taxon>
        <taxon>Orobanchaceae</taxon>
        <taxon>Buchnereae</taxon>
        <taxon>Striga</taxon>
    </lineage>
</organism>
<accession>A0A5A7PFN6</accession>
<dbReference type="AlphaFoldDB" id="A0A5A7PFN6"/>
<dbReference type="PROSITE" id="PS51375">
    <property type="entry name" value="PPR"/>
    <property type="match status" value="4"/>
</dbReference>
<proteinExistence type="predicted"/>
<dbReference type="Pfam" id="PF01535">
    <property type="entry name" value="PPR"/>
    <property type="match status" value="2"/>
</dbReference>
<sequence length="403" mass="44924">MNMMGCPSSTTINLPPAINPHTTPTEALIFLQKCTNLAQTKLAHAKIVRNGLHHHQLIAASLIRLYSSCGRLDYAASVFQFVDNPSTFVCNLIIRAHTVNGRPARAIVLYNSMICSGVRADKFTFPFVIKACLACSRVDKAREVYGLAVKTGLSEDIYLGNVLLDLYFKSGLLYDGLRMFDKMRAKNVVSWTTVIAGLVRNERIDVAQRFFDKMPTKNVVSWSSMIHGYSKSENPGRAFEVFVEAQSNNVRPNEYMLVGVLTACAELGSLRFGRSVHGFAVRNGFESGVFLGTALVDMYSKCGSLGIARRVFGNMDDKSVATWNAMISSFGVHGFHKEAVECFEEMEKMGVKPDAVTFAGLVSACLKMESLEKGREYLYCVINRYEVMPSFEHYVLIDEMRDR</sequence>
<feature type="repeat" description="PPR" evidence="2">
    <location>
        <begin position="319"/>
        <end position="353"/>
    </location>
</feature>
<dbReference type="PANTHER" id="PTHR47926:SF359">
    <property type="entry name" value="PENTACOTRIPEPTIDE-REPEAT REGION OF PRORP DOMAIN-CONTAINING PROTEIN"/>
    <property type="match status" value="1"/>
</dbReference>
<reference evidence="4" key="1">
    <citation type="journal article" date="2019" name="Curr. Biol.">
        <title>Genome Sequence of Striga asiatica Provides Insight into the Evolution of Plant Parasitism.</title>
        <authorList>
            <person name="Yoshida S."/>
            <person name="Kim S."/>
            <person name="Wafula E.K."/>
            <person name="Tanskanen J."/>
            <person name="Kim Y.M."/>
            <person name="Honaas L."/>
            <person name="Yang Z."/>
            <person name="Spallek T."/>
            <person name="Conn C.E."/>
            <person name="Ichihashi Y."/>
            <person name="Cheong K."/>
            <person name="Cui S."/>
            <person name="Der J.P."/>
            <person name="Gundlach H."/>
            <person name="Jiao Y."/>
            <person name="Hori C."/>
            <person name="Ishida J.K."/>
            <person name="Kasahara H."/>
            <person name="Kiba T."/>
            <person name="Kim M.S."/>
            <person name="Koo N."/>
            <person name="Laohavisit A."/>
            <person name="Lee Y.H."/>
            <person name="Lumba S."/>
            <person name="McCourt P."/>
            <person name="Mortimer J.C."/>
            <person name="Mutuku J.M."/>
            <person name="Nomura T."/>
            <person name="Sasaki-Sekimoto Y."/>
            <person name="Seto Y."/>
            <person name="Wang Y."/>
            <person name="Wakatake T."/>
            <person name="Sakakibara H."/>
            <person name="Demura T."/>
            <person name="Yamaguchi S."/>
            <person name="Yoneyama K."/>
            <person name="Manabe R.I."/>
            <person name="Nelson D.C."/>
            <person name="Schulman A.H."/>
            <person name="Timko M.P."/>
            <person name="dePamphilis C.W."/>
            <person name="Choi D."/>
            <person name="Shirasu K."/>
        </authorList>
    </citation>
    <scope>NUCLEOTIDE SEQUENCE [LARGE SCALE GENOMIC DNA]</scope>
    <source>
        <strain evidence="4">cv. UVA1</strain>
    </source>
</reference>
<dbReference type="NCBIfam" id="TIGR00756">
    <property type="entry name" value="PPR"/>
    <property type="match status" value="4"/>
</dbReference>
<protein>
    <submittedName>
        <fullName evidence="3">Pentatricopeptide repeat-containing protein</fullName>
    </submittedName>
</protein>
<dbReference type="InterPro" id="IPR011990">
    <property type="entry name" value="TPR-like_helical_dom_sf"/>
</dbReference>
<feature type="repeat" description="PPR" evidence="2">
    <location>
        <begin position="86"/>
        <end position="120"/>
    </location>
</feature>
<dbReference type="InterPro" id="IPR046960">
    <property type="entry name" value="PPR_At4g14850-like_plant"/>
</dbReference>
<dbReference type="PANTHER" id="PTHR47926">
    <property type="entry name" value="PENTATRICOPEPTIDE REPEAT-CONTAINING PROTEIN"/>
    <property type="match status" value="1"/>
</dbReference>
<evidence type="ECO:0000256" key="2">
    <source>
        <dbReference type="PROSITE-ProRule" id="PRU00708"/>
    </source>
</evidence>
<name>A0A5A7PFN6_STRAF</name>
<dbReference type="Gene3D" id="1.25.40.10">
    <property type="entry name" value="Tetratricopeptide repeat domain"/>
    <property type="match status" value="3"/>
</dbReference>
<dbReference type="Proteomes" id="UP000325081">
    <property type="component" value="Unassembled WGS sequence"/>
</dbReference>
<comment type="caution">
    <text evidence="3">The sequence shown here is derived from an EMBL/GenBank/DDBJ whole genome shotgun (WGS) entry which is preliminary data.</text>
</comment>
<gene>
    <name evidence="3" type="ORF">STAS_07365</name>
</gene>